<dbReference type="InterPro" id="IPR016195">
    <property type="entry name" value="Pol/histidinol_Pase-like"/>
</dbReference>
<feature type="domain" description="Polymerase/histidinol phosphatase N-terminal" evidence="1">
    <location>
        <begin position="3"/>
        <end position="68"/>
    </location>
</feature>
<dbReference type="EMBL" id="MFIV01000004">
    <property type="protein sequence ID" value="OGF99928.1"/>
    <property type="molecule type" value="Genomic_DNA"/>
</dbReference>
<protein>
    <recommendedName>
        <fullName evidence="1">Polymerase/histidinol phosphatase N-terminal domain-containing protein</fullName>
    </recommendedName>
</protein>
<dbReference type="Pfam" id="PF02811">
    <property type="entry name" value="PHP"/>
    <property type="match status" value="1"/>
</dbReference>
<dbReference type="GO" id="GO:0035312">
    <property type="term" value="F:5'-3' DNA exonuclease activity"/>
    <property type="evidence" value="ECO:0007669"/>
    <property type="project" value="TreeGrafter"/>
</dbReference>
<dbReference type="PANTHER" id="PTHR42924">
    <property type="entry name" value="EXONUCLEASE"/>
    <property type="match status" value="1"/>
</dbReference>
<evidence type="ECO:0000313" key="3">
    <source>
        <dbReference type="Proteomes" id="UP000176992"/>
    </source>
</evidence>
<dbReference type="Gene3D" id="1.10.150.650">
    <property type="match status" value="1"/>
</dbReference>
<proteinExistence type="predicted"/>
<dbReference type="InterPro" id="IPR052018">
    <property type="entry name" value="PHP_domain"/>
</dbReference>
<evidence type="ECO:0000313" key="2">
    <source>
        <dbReference type="EMBL" id="OGF99928.1"/>
    </source>
</evidence>
<dbReference type="Proteomes" id="UP000176992">
    <property type="component" value="Unassembled WGS sequence"/>
</dbReference>
<sequence length="287" mass="31846">MRADLHLHSTYSDGSLPPSEILSLASARGLSLVGITDHDTVEHFPEALAESAKNSVKVLPGVEFSTILQDRELHILGYAVDHRRPELRSHLEKVRSRRLKRARVILERLAGRNVHIPAAELDSYPADRTIGRMVIARLMYHYGYVRNVDEAFDNYLGSNAPAFVAYKPADAREVLELIRRSGGVSVLAHPSREDAEKALPHLHEAGLDGIETWRPILNRSLAALIRDKAQLFGLVQTGGSDWHYDGGRLSLGAFHVNRARLAPFLELLGEKAGFLLEPENPWAPSGL</sequence>
<gene>
    <name evidence="2" type="ORF">A2Z86_11305</name>
</gene>
<dbReference type="InterPro" id="IPR004013">
    <property type="entry name" value="PHP_dom"/>
</dbReference>
<accession>A0A1F5YI94</accession>
<dbReference type="PANTHER" id="PTHR42924:SF3">
    <property type="entry name" value="POLYMERASE_HISTIDINOL PHOSPHATASE N-TERMINAL DOMAIN-CONTAINING PROTEIN"/>
    <property type="match status" value="1"/>
</dbReference>
<dbReference type="CDD" id="cd07438">
    <property type="entry name" value="PHP_HisPPase_AMP"/>
    <property type="match status" value="1"/>
</dbReference>
<dbReference type="SUPFAM" id="SSF89550">
    <property type="entry name" value="PHP domain-like"/>
    <property type="match status" value="1"/>
</dbReference>
<dbReference type="GO" id="GO:0004534">
    <property type="term" value="F:5'-3' RNA exonuclease activity"/>
    <property type="evidence" value="ECO:0007669"/>
    <property type="project" value="TreeGrafter"/>
</dbReference>
<dbReference type="InterPro" id="IPR003141">
    <property type="entry name" value="Pol/His_phosphatase_N"/>
</dbReference>
<name>A0A1F5YI94_9BACT</name>
<evidence type="ECO:0000259" key="1">
    <source>
        <dbReference type="SMART" id="SM00481"/>
    </source>
</evidence>
<dbReference type="Gene3D" id="3.20.20.140">
    <property type="entry name" value="Metal-dependent hydrolases"/>
    <property type="match status" value="1"/>
</dbReference>
<reference evidence="2 3" key="1">
    <citation type="journal article" date="2016" name="Nat. Commun.">
        <title>Thousands of microbial genomes shed light on interconnected biogeochemical processes in an aquifer system.</title>
        <authorList>
            <person name="Anantharaman K."/>
            <person name="Brown C.T."/>
            <person name="Hug L.A."/>
            <person name="Sharon I."/>
            <person name="Castelle C.J."/>
            <person name="Probst A.J."/>
            <person name="Thomas B.C."/>
            <person name="Singh A."/>
            <person name="Wilkins M.J."/>
            <person name="Karaoz U."/>
            <person name="Brodie E.L."/>
            <person name="Williams K.H."/>
            <person name="Hubbard S.S."/>
            <person name="Banfield J.F."/>
        </authorList>
    </citation>
    <scope>NUCLEOTIDE SEQUENCE [LARGE SCALE GENOMIC DNA]</scope>
</reference>
<dbReference type="SMART" id="SM00481">
    <property type="entry name" value="POLIIIAc"/>
    <property type="match status" value="1"/>
</dbReference>
<comment type="caution">
    <text evidence="2">The sequence shown here is derived from an EMBL/GenBank/DDBJ whole genome shotgun (WGS) entry which is preliminary data.</text>
</comment>
<dbReference type="AlphaFoldDB" id="A0A1F5YI94"/>
<organism evidence="2 3">
    <name type="scientific">Candidatus Glassbacteria bacterium GWA2_58_10</name>
    <dbReference type="NCBI Taxonomy" id="1817865"/>
    <lineage>
        <taxon>Bacteria</taxon>
        <taxon>Candidatus Glassiibacteriota</taxon>
    </lineage>
</organism>